<dbReference type="EMBL" id="JBHRSZ010000004">
    <property type="protein sequence ID" value="MFC3151558.1"/>
    <property type="molecule type" value="Genomic_DNA"/>
</dbReference>
<gene>
    <name evidence="1" type="ORF">ACFOEK_11015</name>
</gene>
<dbReference type="Gene3D" id="3.40.50.10320">
    <property type="entry name" value="LmbE-like"/>
    <property type="match status" value="1"/>
</dbReference>
<dbReference type="EC" id="3.5.1.-" evidence="1"/>
<comment type="caution">
    <text evidence="1">The sequence shown here is derived from an EMBL/GenBank/DDBJ whole genome shotgun (WGS) entry which is preliminary data.</text>
</comment>
<dbReference type="GO" id="GO:0016787">
    <property type="term" value="F:hydrolase activity"/>
    <property type="evidence" value="ECO:0007669"/>
    <property type="project" value="UniProtKB-KW"/>
</dbReference>
<dbReference type="RefSeq" id="WP_386720545.1">
    <property type="nucleotide sequence ID" value="NZ_JBHRSZ010000004.1"/>
</dbReference>
<name>A0ABV7HG12_9GAMM</name>
<dbReference type="InterPro" id="IPR024078">
    <property type="entry name" value="LmbE-like_dom_sf"/>
</dbReference>
<sequence length="279" mass="31241">MTLFQTKDYFSSQLESNHLQQTTHLAIVAHQDDAEIIGYSGIHQCFQNPTNWFSSVTLTNGSGASRGGRYQNTSDQTLSEIRQSEQVKAAQLGEYAFCQQWLCSSKELKENQSVAIHQLATTIDQIRPDTVYTHNPFDKHATHIVVMNITLQALTQVQANNPNYQPKVYGVEVWGSLDWLPDAYRIDLDCSPMPNLEQALIGLYDSQIDGNKGYDTAVLGRRSANATFHSSHHEDSMRSTNIAMDLSKSLGTSTDLVNYCQEILDAFTQEKIEAISTLK</sequence>
<proteinExistence type="predicted"/>
<keyword evidence="1" id="KW-0378">Hydrolase</keyword>
<dbReference type="SUPFAM" id="SSF102588">
    <property type="entry name" value="LmbE-like"/>
    <property type="match status" value="1"/>
</dbReference>
<evidence type="ECO:0000313" key="1">
    <source>
        <dbReference type="EMBL" id="MFC3151558.1"/>
    </source>
</evidence>
<accession>A0ABV7HG12</accession>
<organism evidence="1 2">
    <name type="scientific">Litoribrevibacter euphylliae</name>
    <dbReference type="NCBI Taxonomy" id="1834034"/>
    <lineage>
        <taxon>Bacteria</taxon>
        <taxon>Pseudomonadati</taxon>
        <taxon>Pseudomonadota</taxon>
        <taxon>Gammaproteobacteria</taxon>
        <taxon>Oceanospirillales</taxon>
        <taxon>Oceanospirillaceae</taxon>
        <taxon>Litoribrevibacter</taxon>
    </lineage>
</organism>
<reference evidence="2" key="1">
    <citation type="journal article" date="2019" name="Int. J. Syst. Evol. Microbiol.">
        <title>The Global Catalogue of Microorganisms (GCM) 10K type strain sequencing project: providing services to taxonomists for standard genome sequencing and annotation.</title>
        <authorList>
            <consortium name="The Broad Institute Genomics Platform"/>
            <consortium name="The Broad Institute Genome Sequencing Center for Infectious Disease"/>
            <person name="Wu L."/>
            <person name="Ma J."/>
        </authorList>
    </citation>
    <scope>NUCLEOTIDE SEQUENCE [LARGE SCALE GENOMIC DNA]</scope>
    <source>
        <strain evidence="2">KCTC 52438</strain>
    </source>
</reference>
<keyword evidence="2" id="KW-1185">Reference proteome</keyword>
<protein>
    <submittedName>
        <fullName evidence="1">PIG-L deacetylase family protein</fullName>
        <ecNumber evidence="1">3.5.1.-</ecNumber>
    </submittedName>
</protein>
<dbReference type="Proteomes" id="UP001595476">
    <property type="component" value="Unassembled WGS sequence"/>
</dbReference>
<dbReference type="InterPro" id="IPR003737">
    <property type="entry name" value="GlcNAc_PI_deacetylase-related"/>
</dbReference>
<dbReference type="Pfam" id="PF02585">
    <property type="entry name" value="PIG-L"/>
    <property type="match status" value="1"/>
</dbReference>
<evidence type="ECO:0000313" key="2">
    <source>
        <dbReference type="Proteomes" id="UP001595476"/>
    </source>
</evidence>